<feature type="region of interest" description="Disordered" evidence="1">
    <location>
        <begin position="1"/>
        <end position="402"/>
    </location>
</feature>
<comment type="caution">
    <text evidence="2">The sequence shown here is derived from an EMBL/GenBank/DDBJ whole genome shotgun (WGS) entry which is preliminary data.</text>
</comment>
<dbReference type="EMBL" id="CAKOGP040002491">
    <property type="protein sequence ID" value="CAJ1970304.1"/>
    <property type="molecule type" value="Genomic_DNA"/>
</dbReference>
<feature type="compositionally biased region" description="Basic and acidic residues" evidence="1">
    <location>
        <begin position="812"/>
        <end position="821"/>
    </location>
</feature>
<feature type="compositionally biased region" description="Basic residues" evidence="1">
    <location>
        <begin position="848"/>
        <end position="861"/>
    </location>
</feature>
<feature type="compositionally biased region" description="Basic and acidic residues" evidence="1">
    <location>
        <begin position="43"/>
        <end position="54"/>
    </location>
</feature>
<reference evidence="2" key="1">
    <citation type="submission" date="2023-08" db="EMBL/GenBank/DDBJ databases">
        <authorList>
            <person name="Audoor S."/>
            <person name="Bilcke G."/>
        </authorList>
    </citation>
    <scope>NUCLEOTIDE SEQUENCE</scope>
</reference>
<feature type="compositionally biased region" description="Polar residues" evidence="1">
    <location>
        <begin position="434"/>
        <end position="445"/>
    </location>
</feature>
<feature type="region of interest" description="Disordered" evidence="1">
    <location>
        <begin position="799"/>
        <end position="865"/>
    </location>
</feature>
<dbReference type="InterPro" id="IPR032675">
    <property type="entry name" value="LRR_dom_sf"/>
</dbReference>
<feature type="compositionally biased region" description="Low complexity" evidence="1">
    <location>
        <begin position="491"/>
        <end position="505"/>
    </location>
</feature>
<dbReference type="Proteomes" id="UP001295423">
    <property type="component" value="Unassembled WGS sequence"/>
</dbReference>
<feature type="compositionally biased region" description="Basic residues" evidence="1">
    <location>
        <begin position="629"/>
        <end position="638"/>
    </location>
</feature>
<keyword evidence="3" id="KW-1185">Reference proteome</keyword>
<feature type="compositionally biased region" description="Polar residues" evidence="1">
    <location>
        <begin position="372"/>
        <end position="402"/>
    </location>
</feature>
<protein>
    <submittedName>
        <fullName evidence="2">Uncharacterized protein</fullName>
    </submittedName>
</protein>
<feature type="compositionally biased region" description="Polar residues" evidence="1">
    <location>
        <begin position="763"/>
        <end position="776"/>
    </location>
</feature>
<gene>
    <name evidence="2" type="ORF">CYCCA115_LOCUS24324</name>
</gene>
<dbReference type="Gene3D" id="3.80.10.10">
    <property type="entry name" value="Ribonuclease Inhibitor"/>
    <property type="match status" value="1"/>
</dbReference>
<feature type="compositionally biased region" description="Basic and acidic residues" evidence="1">
    <location>
        <begin position="737"/>
        <end position="754"/>
    </location>
</feature>
<feature type="compositionally biased region" description="Polar residues" evidence="1">
    <location>
        <begin position="674"/>
        <end position="698"/>
    </location>
</feature>
<organism evidence="2 3">
    <name type="scientific">Cylindrotheca closterium</name>
    <dbReference type="NCBI Taxonomy" id="2856"/>
    <lineage>
        <taxon>Eukaryota</taxon>
        <taxon>Sar</taxon>
        <taxon>Stramenopiles</taxon>
        <taxon>Ochrophyta</taxon>
        <taxon>Bacillariophyta</taxon>
        <taxon>Bacillariophyceae</taxon>
        <taxon>Bacillariophycidae</taxon>
        <taxon>Bacillariales</taxon>
        <taxon>Bacillariaceae</taxon>
        <taxon>Cylindrotheca</taxon>
    </lineage>
</organism>
<feature type="compositionally biased region" description="Basic and acidic residues" evidence="1">
    <location>
        <begin position="97"/>
        <end position="107"/>
    </location>
</feature>
<feature type="region of interest" description="Disordered" evidence="1">
    <location>
        <begin position="421"/>
        <end position="460"/>
    </location>
</feature>
<accession>A0AAD2GCZ1</accession>
<feature type="compositionally biased region" description="Basic and acidic residues" evidence="1">
    <location>
        <begin position="832"/>
        <end position="847"/>
    </location>
</feature>
<evidence type="ECO:0000256" key="1">
    <source>
        <dbReference type="SAM" id="MobiDB-lite"/>
    </source>
</evidence>
<feature type="region of interest" description="Disordered" evidence="1">
    <location>
        <begin position="484"/>
        <end position="510"/>
    </location>
</feature>
<feature type="compositionally biased region" description="Basic and acidic residues" evidence="1">
    <location>
        <begin position="337"/>
        <end position="367"/>
    </location>
</feature>
<feature type="compositionally biased region" description="Polar residues" evidence="1">
    <location>
        <begin position="317"/>
        <end position="332"/>
    </location>
</feature>
<proteinExistence type="predicted"/>
<feature type="compositionally biased region" description="Basic residues" evidence="1">
    <location>
        <begin position="110"/>
        <end position="119"/>
    </location>
</feature>
<name>A0AAD2GCZ1_9STRA</name>
<sequence length="1145" mass="131941">MTAAVSAGREVRPFRLPDVGARSFPNQKSFDEGDEDGLVLEQPLRESQKSERNPNNEIISSHQSRKRPLSLPPQAALRQSQYDQTREPKSEPWPSDQRLKQRTEDSSISHSHRDRHHAHSKELPPSNRCLSRQNNNDSSHSDRDKMCNTPFRRNGAATYQSRNSKHEQDSNRGQFDFKQGRNAARQQHRWQGRSEVDCRDKNTGEYRVNDRGECNRNLPTRREEEKRGLDARRLEDRGAWSDRRLEGRKGWNDRRPGDWREDAQNRSGERRDWNERRPGNEADRNRPKLYHERQAPLRRPYDDRRDNCRRDWRDSNEQVSRSNGTHSNSYLQGSRVPQERNTREYQKESPRHQEYHYRNERPRDHGFRPHKSTTGSWVGESTSNRHLQSQHPSNQVPRPTQSDKMNLEANERLYNDVQNIQAMPSPPSLSPQSRQYNQSTPTLDYSRNCHGGNDNYDRCQSHDEYQENLNMSRDALVDRYSDRNRSQFVCSNSQPQRSQLQQPSEQDNRRYEYSCNAEPRVFQEKQPQSLEKPTLRYNAPPTYTAKVIQQRAVKPKVALESKVTNKTKFGIRPTAQHRSIAETSGRSLSSSNTSKPANVAIKPATESRKIEPATKSTLGIPMRWLKPNVKPKKPVKRSFSKEQGSIEKKKECKKVNAAIPRISKVSNIERVNGLMSSPSHRSPSANRLVTDSEGGSTLSNMKEVIGESIERSSSNPKVPRAIVTKLPVNSKIETKDDDLLKSDNDSLSVDDLKRVPKPHPVLRTSTSSSAYTTNIATSDDSDSDTDDEEVMMWASKMFGVPFRPSDTSPSELDGRKEESSPMKKLRLKLKLPRPERQSDDAMKDVGRPKMKTKTSRTKRKRSTDMECDRDAVVLPLKKRKGKPKKRKSIGSDSYIHEETEERRIRKESAKPLTAEQIKTILGEDDFAAPGGSNWVRRSVRQPSKALLSAKPLRMLIEKLKHNDPEVVVLKMKKYINDPNAPSVVLDAALDALEENTNCQTLYIQNFNEGMRDKQVIHLLRILQNPKCKIWCLNIGENYNVKTRTWDKFTKGLKKTKITHMYASEHTITTEMKDEIRASIRNNRQKHDMHINPENLHVIVQCTHCWWNPINAKVLRPYLKKEGFEHILADREAQGLRGSSSAAPSI</sequence>
<feature type="compositionally biased region" description="Low complexity" evidence="1">
    <location>
        <begin position="584"/>
        <end position="594"/>
    </location>
</feature>
<feature type="compositionally biased region" description="Basic and acidic residues" evidence="1">
    <location>
        <begin position="192"/>
        <end position="316"/>
    </location>
</feature>
<feature type="region of interest" description="Disordered" evidence="1">
    <location>
        <begin position="573"/>
        <end position="647"/>
    </location>
</feature>
<evidence type="ECO:0000313" key="3">
    <source>
        <dbReference type="Proteomes" id="UP001295423"/>
    </source>
</evidence>
<feature type="region of interest" description="Disordered" evidence="1">
    <location>
        <begin position="673"/>
        <end position="698"/>
    </location>
</feature>
<feature type="region of interest" description="Disordered" evidence="1">
    <location>
        <begin position="737"/>
        <end position="787"/>
    </location>
</feature>
<evidence type="ECO:0000313" key="2">
    <source>
        <dbReference type="EMBL" id="CAJ1970304.1"/>
    </source>
</evidence>
<feature type="compositionally biased region" description="Polar residues" evidence="1">
    <location>
        <begin position="128"/>
        <end position="138"/>
    </location>
</feature>
<dbReference type="AlphaFoldDB" id="A0AAD2GCZ1"/>